<dbReference type="InterPro" id="IPR050121">
    <property type="entry name" value="Cytochrome_P450_monoxygenase"/>
</dbReference>
<dbReference type="InterPro" id="IPR002401">
    <property type="entry name" value="Cyt_P450_E_grp-I"/>
</dbReference>
<name>A0A9P7UEA9_9PEZI</name>
<dbReference type="Pfam" id="PF00067">
    <property type="entry name" value="p450"/>
    <property type="match status" value="1"/>
</dbReference>
<reference evidence="7" key="1">
    <citation type="submission" date="2021-05" db="EMBL/GenBank/DDBJ databases">
        <title>Comparative genomics of three Colletotrichum scovillei strains and genetic complementation revealed genes involved fungal growth and virulence on chili pepper.</title>
        <authorList>
            <person name="Hsieh D.-K."/>
            <person name="Chuang S.-C."/>
            <person name="Chen C.-Y."/>
            <person name="Chao Y.-T."/>
            <person name="Lu M.-Y.J."/>
            <person name="Lee M.-H."/>
            <person name="Shih M.-C."/>
        </authorList>
    </citation>
    <scope>NUCLEOTIDE SEQUENCE</scope>
    <source>
        <strain evidence="7">Coll-153</strain>
    </source>
</reference>
<comment type="cofactor">
    <cofactor evidence="5">
        <name>heme</name>
        <dbReference type="ChEBI" id="CHEBI:30413"/>
    </cofactor>
</comment>
<dbReference type="PRINTS" id="PR00385">
    <property type="entry name" value="P450"/>
</dbReference>
<dbReference type="PANTHER" id="PTHR24305">
    <property type="entry name" value="CYTOCHROME P450"/>
    <property type="match status" value="1"/>
</dbReference>
<evidence type="ECO:0000256" key="1">
    <source>
        <dbReference type="ARBA" id="ARBA00010617"/>
    </source>
</evidence>
<dbReference type="GO" id="GO:0016705">
    <property type="term" value="F:oxidoreductase activity, acting on paired donors, with incorporation or reduction of molecular oxygen"/>
    <property type="evidence" value="ECO:0007669"/>
    <property type="project" value="InterPro"/>
</dbReference>
<evidence type="ECO:0000256" key="4">
    <source>
        <dbReference type="ARBA" id="ARBA00023004"/>
    </source>
</evidence>
<accession>A0A9P7UEA9</accession>
<keyword evidence="4 5" id="KW-0408">Iron</keyword>
<keyword evidence="6" id="KW-0472">Membrane</keyword>
<organism evidence="7 8">
    <name type="scientific">Colletotrichum scovillei</name>
    <dbReference type="NCBI Taxonomy" id="1209932"/>
    <lineage>
        <taxon>Eukaryota</taxon>
        <taxon>Fungi</taxon>
        <taxon>Dikarya</taxon>
        <taxon>Ascomycota</taxon>
        <taxon>Pezizomycotina</taxon>
        <taxon>Sordariomycetes</taxon>
        <taxon>Hypocreomycetidae</taxon>
        <taxon>Glomerellales</taxon>
        <taxon>Glomerellaceae</taxon>
        <taxon>Colletotrichum</taxon>
        <taxon>Colletotrichum acutatum species complex</taxon>
    </lineage>
</organism>
<keyword evidence="3 5" id="KW-0479">Metal-binding</keyword>
<dbReference type="PRINTS" id="PR00463">
    <property type="entry name" value="EP450I"/>
</dbReference>
<evidence type="ECO:0000256" key="6">
    <source>
        <dbReference type="SAM" id="Phobius"/>
    </source>
</evidence>
<feature type="binding site" description="axial binding residue" evidence="5">
    <location>
        <position position="438"/>
    </location>
    <ligand>
        <name>heme</name>
        <dbReference type="ChEBI" id="CHEBI:30413"/>
    </ligand>
    <ligandPart>
        <name>Fe</name>
        <dbReference type="ChEBI" id="CHEBI:18248"/>
    </ligandPart>
</feature>
<evidence type="ECO:0000313" key="7">
    <source>
        <dbReference type="EMBL" id="KAG7053469.1"/>
    </source>
</evidence>
<evidence type="ECO:0000313" key="8">
    <source>
        <dbReference type="Proteomes" id="UP000699042"/>
    </source>
</evidence>
<evidence type="ECO:0000256" key="5">
    <source>
        <dbReference type="PIRSR" id="PIRSR602401-1"/>
    </source>
</evidence>
<feature type="transmembrane region" description="Helical" evidence="6">
    <location>
        <begin position="12"/>
        <end position="33"/>
    </location>
</feature>
<dbReference type="SUPFAM" id="SSF48264">
    <property type="entry name" value="Cytochrome P450"/>
    <property type="match status" value="1"/>
</dbReference>
<evidence type="ECO:0000256" key="3">
    <source>
        <dbReference type="ARBA" id="ARBA00022723"/>
    </source>
</evidence>
<dbReference type="PANTHER" id="PTHR24305:SF166">
    <property type="entry name" value="CYTOCHROME P450 12A4, MITOCHONDRIAL-RELATED"/>
    <property type="match status" value="1"/>
</dbReference>
<dbReference type="Gene3D" id="1.10.630.10">
    <property type="entry name" value="Cytochrome P450"/>
    <property type="match status" value="1"/>
</dbReference>
<dbReference type="CDD" id="cd11062">
    <property type="entry name" value="CYP58-like"/>
    <property type="match status" value="1"/>
</dbReference>
<dbReference type="InterPro" id="IPR036396">
    <property type="entry name" value="Cyt_P450_sf"/>
</dbReference>
<dbReference type="AlphaFoldDB" id="A0A9P7UEA9"/>
<sequence>MMDFTWDSLSILKALVLLLLHYLIVVVAYRLFFSPLRKIPGPKLAAVTFLYEFYYDAICRGRFLWKIQDLHAKYGPIVRINPREVHINDITFYDEIYASGPHRPRNKIRFMATQDESMFDTYSAERHRIRRSALSGSFSKQSIRALEPLIVQTVNQLAGRMSGLADSGAVMDFKELYSGLTMDVIGQYCFGESMDNLKQDKFGKEFLDFFHEMPQSHPIGRMFPWLFDLIQKVPISVLAKIDPKLQPLADYDKRISGQIMEVLAKDKPDKIRTVFHEMRDSKQLPESDKTLERFKAEAAIFLGAGTETTAAALTVLSYHLTENPAMLETLRGELKSVSTPFTVAKLEPLPYLSGIIQEGIRLSFGVPGRLPRYAPTEDLMYSGYRLPRGTVMSSSSYLLHTDEAHWINANQFNPQRWIDDKTTLTRNFVPFARGSRQCIGMNLAYAELYLTVATIFSRFDFELYQTTRRDVELAHDFFVGMPPLDSQGIRARVSKQLL</sequence>
<comment type="similarity">
    <text evidence="1">Belongs to the cytochrome P450 family.</text>
</comment>
<comment type="caution">
    <text evidence="7">The sequence shown here is derived from an EMBL/GenBank/DDBJ whole genome shotgun (WGS) entry which is preliminary data.</text>
</comment>
<dbReference type="Proteomes" id="UP000699042">
    <property type="component" value="Unassembled WGS sequence"/>
</dbReference>
<proteinExistence type="inferred from homology"/>
<keyword evidence="2 5" id="KW-0349">Heme</keyword>
<dbReference type="InterPro" id="IPR001128">
    <property type="entry name" value="Cyt_P450"/>
</dbReference>
<evidence type="ECO:0000256" key="2">
    <source>
        <dbReference type="ARBA" id="ARBA00022617"/>
    </source>
</evidence>
<keyword evidence="8" id="KW-1185">Reference proteome</keyword>
<gene>
    <name evidence="7" type="ORF">JMJ77_000557</name>
</gene>
<dbReference type="EMBL" id="JAESDN010000003">
    <property type="protein sequence ID" value="KAG7053469.1"/>
    <property type="molecule type" value="Genomic_DNA"/>
</dbReference>
<protein>
    <submittedName>
        <fullName evidence="7">Trichodiene oxygenase</fullName>
    </submittedName>
</protein>
<dbReference type="GO" id="GO:0004497">
    <property type="term" value="F:monooxygenase activity"/>
    <property type="evidence" value="ECO:0007669"/>
    <property type="project" value="InterPro"/>
</dbReference>
<dbReference type="GO" id="GO:0005506">
    <property type="term" value="F:iron ion binding"/>
    <property type="evidence" value="ECO:0007669"/>
    <property type="project" value="InterPro"/>
</dbReference>
<keyword evidence="6" id="KW-0812">Transmembrane</keyword>
<keyword evidence="6" id="KW-1133">Transmembrane helix</keyword>
<dbReference type="GO" id="GO:0020037">
    <property type="term" value="F:heme binding"/>
    <property type="evidence" value="ECO:0007669"/>
    <property type="project" value="InterPro"/>
</dbReference>